<dbReference type="InterPro" id="IPR050490">
    <property type="entry name" value="Bact_solute-bd_prot1"/>
</dbReference>
<proteinExistence type="inferred from homology"/>
<protein>
    <submittedName>
        <fullName evidence="4">ABC transporter, solute-binding protein</fullName>
    </submittedName>
</protein>
<organism evidence="4 5">
    <name type="scientific">Treponema lecithinolyticum ATCC 700332</name>
    <dbReference type="NCBI Taxonomy" id="1321815"/>
    <lineage>
        <taxon>Bacteria</taxon>
        <taxon>Pseudomonadati</taxon>
        <taxon>Spirochaetota</taxon>
        <taxon>Spirochaetia</taxon>
        <taxon>Spirochaetales</taxon>
        <taxon>Treponemataceae</taxon>
        <taxon>Treponema</taxon>
    </lineage>
</organism>
<dbReference type="Proteomes" id="UP000016649">
    <property type="component" value="Unassembled WGS sequence"/>
</dbReference>
<dbReference type="InterPro" id="IPR022627">
    <property type="entry name" value="DUF3502"/>
</dbReference>
<evidence type="ECO:0000259" key="3">
    <source>
        <dbReference type="Pfam" id="PF12010"/>
    </source>
</evidence>
<dbReference type="PANTHER" id="PTHR43649:SF17">
    <property type="entry name" value="ABC TRANSPORTER SOLUTE BINDING PROTEIN-SUGAR TRANSPORT"/>
    <property type="match status" value="1"/>
</dbReference>
<dbReference type="Pfam" id="PF12010">
    <property type="entry name" value="DUF3502"/>
    <property type="match status" value="1"/>
</dbReference>
<comment type="caution">
    <text evidence="4">The sequence shown here is derived from an EMBL/GenBank/DDBJ whole genome shotgun (WGS) entry which is preliminary data.</text>
</comment>
<comment type="subcellular location">
    <subcellularLocation>
        <location evidence="1">Periplasm</location>
    </subcellularLocation>
</comment>
<evidence type="ECO:0000313" key="5">
    <source>
        <dbReference type="Proteomes" id="UP000016649"/>
    </source>
</evidence>
<reference evidence="4 5" key="1">
    <citation type="submission" date="2013-08" db="EMBL/GenBank/DDBJ databases">
        <authorList>
            <person name="Weinstock G."/>
            <person name="Sodergren E."/>
            <person name="Wylie T."/>
            <person name="Fulton L."/>
            <person name="Fulton R."/>
            <person name="Fronick C."/>
            <person name="O'Laughlin M."/>
            <person name="Godfrey J."/>
            <person name="Miner T."/>
            <person name="Herter B."/>
            <person name="Appelbaum E."/>
            <person name="Cordes M."/>
            <person name="Lek S."/>
            <person name="Wollam A."/>
            <person name="Pepin K.H."/>
            <person name="Palsikar V.B."/>
            <person name="Mitreva M."/>
            <person name="Wilson R.K."/>
        </authorList>
    </citation>
    <scope>NUCLEOTIDE SEQUENCE [LARGE SCALE GENOMIC DNA]</scope>
    <source>
        <strain evidence="4 5">ATCC 700332</strain>
    </source>
</reference>
<dbReference type="PANTHER" id="PTHR43649">
    <property type="entry name" value="ARABINOSE-BINDING PROTEIN-RELATED"/>
    <property type="match status" value="1"/>
</dbReference>
<dbReference type="InterPro" id="IPR006059">
    <property type="entry name" value="SBP"/>
</dbReference>
<keyword evidence="5" id="KW-1185">Reference proteome</keyword>
<accession>A0ABN0P0D0</accession>
<evidence type="ECO:0000256" key="2">
    <source>
        <dbReference type="ARBA" id="ARBA00008520"/>
    </source>
</evidence>
<evidence type="ECO:0000313" key="4">
    <source>
        <dbReference type="EMBL" id="ERJ93903.1"/>
    </source>
</evidence>
<feature type="domain" description="DUF3502" evidence="3">
    <location>
        <begin position="384"/>
        <end position="452"/>
    </location>
</feature>
<dbReference type="Pfam" id="PF01547">
    <property type="entry name" value="SBP_bac_1"/>
    <property type="match status" value="1"/>
</dbReference>
<evidence type="ECO:0000256" key="1">
    <source>
        <dbReference type="ARBA" id="ARBA00004418"/>
    </source>
</evidence>
<dbReference type="EMBL" id="AWVH01000013">
    <property type="protein sequence ID" value="ERJ93903.1"/>
    <property type="molecule type" value="Genomic_DNA"/>
</dbReference>
<comment type="similarity">
    <text evidence="2">Belongs to the bacterial solute-binding protein 1 family.</text>
</comment>
<dbReference type="SUPFAM" id="SSF53850">
    <property type="entry name" value="Periplasmic binding protein-like II"/>
    <property type="match status" value="1"/>
</dbReference>
<dbReference type="Gene3D" id="3.40.190.10">
    <property type="entry name" value="Periplasmic binding protein-like II"/>
    <property type="match status" value="2"/>
</dbReference>
<gene>
    <name evidence="4" type="ORF">HMPREF9193_00624</name>
</gene>
<name>A0ABN0P0D0_TRELE</name>
<sequence>MKKDASAMPVLKAHFIGAPPADLSLVQSKINEYTKEKLGLTVDIVFTDFGDFDQKTQMIINSGELYDIVFTCAWANDYLTNAHKGSFLNLSPYLATKEFKALNDVVDSGFWNGAKVDGNIYAIPTQKEIAIMPMYMFNAEFVKESGFDIASVKTLADTETYLQYVKKSHPEAIPFKLYSDRAWRGSFDYILGFDYPIAVDTDGKVKYMYDIPDVMNYAKTVRNFFKKGYINNDAVTTTGTNKLGDVFGLSFADGQPYAETTWSNECGFAIVTAEASKPLVTTSTTRGAMLAINKNSKNPEAALSFLQAVNTDSYLHNLLNYGVEDVHYKKIGANAIERTEQGIGKYLVPTFALGNLFNTYTLKGEPEDKWAVFKKENDSAQRSPLLGLDIDTTNIKNQLAVISNLRIQYEPLIQTGSVDVETKSAEFKKKLEEVGLSTVLAEIQSQIDAFLAKK</sequence>